<evidence type="ECO:0000313" key="2">
    <source>
        <dbReference type="EMBL" id="GAI31196.1"/>
    </source>
</evidence>
<comment type="caution">
    <text evidence="2">The sequence shown here is derived from an EMBL/GenBank/DDBJ whole genome shotgun (WGS) entry which is preliminary data.</text>
</comment>
<dbReference type="Gene3D" id="3.40.50.1010">
    <property type="entry name" value="5'-nuclease"/>
    <property type="match status" value="1"/>
</dbReference>
<organism evidence="2">
    <name type="scientific">marine sediment metagenome</name>
    <dbReference type="NCBI Taxonomy" id="412755"/>
    <lineage>
        <taxon>unclassified sequences</taxon>
        <taxon>metagenomes</taxon>
        <taxon>ecological metagenomes</taxon>
    </lineage>
</organism>
<accession>X1NLU8</accession>
<evidence type="ECO:0000259" key="1">
    <source>
        <dbReference type="Pfam" id="PF01936"/>
    </source>
</evidence>
<name>X1NLU8_9ZZZZ</name>
<dbReference type="AlphaFoldDB" id="X1NLU8"/>
<dbReference type="Pfam" id="PF01936">
    <property type="entry name" value="NYN"/>
    <property type="match status" value="1"/>
</dbReference>
<dbReference type="GO" id="GO:0004540">
    <property type="term" value="F:RNA nuclease activity"/>
    <property type="evidence" value="ECO:0007669"/>
    <property type="project" value="InterPro"/>
</dbReference>
<gene>
    <name evidence="2" type="ORF">S06H3_32741</name>
</gene>
<proteinExistence type="predicted"/>
<dbReference type="EMBL" id="BARV01019483">
    <property type="protein sequence ID" value="GAI31196.1"/>
    <property type="molecule type" value="Genomic_DNA"/>
</dbReference>
<dbReference type="InterPro" id="IPR021139">
    <property type="entry name" value="NYN"/>
</dbReference>
<sequence length="110" mass="12668">MKAIVFFDGQNLYRSAKDAWRGPTTSSPSRYTWPSYDVKKLSAALVSKTPGRILCQIRFYTGVPETNQDSFWHDFWIEKFNHLRKQGVEVYKGRINSSGQEKGVDVKICC</sequence>
<protein>
    <recommendedName>
        <fullName evidence="1">NYN domain-containing protein</fullName>
    </recommendedName>
</protein>
<reference evidence="2" key="1">
    <citation type="journal article" date="2014" name="Front. Microbiol.">
        <title>High frequency of phylogenetically diverse reductive dehalogenase-homologous genes in deep subseafloor sedimentary metagenomes.</title>
        <authorList>
            <person name="Kawai M."/>
            <person name="Futagami T."/>
            <person name="Toyoda A."/>
            <person name="Takaki Y."/>
            <person name="Nishi S."/>
            <person name="Hori S."/>
            <person name="Arai W."/>
            <person name="Tsubouchi T."/>
            <person name="Morono Y."/>
            <person name="Uchiyama I."/>
            <person name="Ito T."/>
            <person name="Fujiyama A."/>
            <person name="Inagaki F."/>
            <person name="Takami H."/>
        </authorList>
    </citation>
    <scope>NUCLEOTIDE SEQUENCE</scope>
    <source>
        <strain evidence="2">Expedition CK06-06</strain>
    </source>
</reference>
<feature type="domain" description="NYN" evidence="1">
    <location>
        <begin position="3"/>
        <end position="109"/>
    </location>
</feature>